<gene>
    <name evidence="3" type="ORF">KDN34_00205</name>
</gene>
<dbReference type="PANTHER" id="PTHR21666:SF270">
    <property type="entry name" value="MUREIN HYDROLASE ACTIVATOR ENVC"/>
    <property type="match status" value="1"/>
</dbReference>
<keyword evidence="1" id="KW-0175">Coiled coil</keyword>
<dbReference type="RefSeq" id="WP_212594980.1">
    <property type="nucleotide sequence ID" value="NZ_CP073587.1"/>
</dbReference>
<evidence type="ECO:0000313" key="4">
    <source>
        <dbReference type="Proteomes" id="UP000679575"/>
    </source>
</evidence>
<dbReference type="InterPro" id="IPR011055">
    <property type="entry name" value="Dup_hybrid_motif"/>
</dbReference>
<dbReference type="Gene3D" id="2.70.70.10">
    <property type="entry name" value="Glucose Permease (Domain IIA)"/>
    <property type="match status" value="1"/>
</dbReference>
<dbReference type="SUPFAM" id="SSF51261">
    <property type="entry name" value="Duplicated hybrid motif"/>
    <property type="match status" value="1"/>
</dbReference>
<evidence type="ECO:0000313" key="3">
    <source>
        <dbReference type="EMBL" id="QUN05955.1"/>
    </source>
</evidence>
<reference evidence="3 4" key="1">
    <citation type="submission" date="2021-04" db="EMBL/GenBank/DDBJ databases">
        <title>Novel species identification of genus Shewanella.</title>
        <authorList>
            <person name="Liu G."/>
        </authorList>
    </citation>
    <scope>NUCLEOTIDE SEQUENCE [LARGE SCALE GENOMIC DNA]</scope>
    <source>
        <strain evidence="3 4">FJAT-54481</strain>
    </source>
</reference>
<dbReference type="InterPro" id="IPR016047">
    <property type="entry name" value="M23ase_b-sheet_dom"/>
</dbReference>
<dbReference type="Pfam" id="PF01551">
    <property type="entry name" value="Peptidase_M23"/>
    <property type="match status" value="1"/>
</dbReference>
<organism evidence="3 4">
    <name type="scientific">Shewanella yunxiaonensis</name>
    <dbReference type="NCBI Taxonomy" id="2829809"/>
    <lineage>
        <taxon>Bacteria</taxon>
        <taxon>Pseudomonadati</taxon>
        <taxon>Pseudomonadota</taxon>
        <taxon>Gammaproteobacteria</taxon>
        <taxon>Alteromonadales</taxon>
        <taxon>Shewanellaceae</taxon>
        <taxon>Shewanella</taxon>
    </lineage>
</organism>
<protein>
    <submittedName>
        <fullName evidence="3">Peptidoglycan DD-metalloendopeptidase family protein</fullName>
    </submittedName>
</protein>
<feature type="coiled-coil region" evidence="1">
    <location>
        <begin position="27"/>
        <end position="96"/>
    </location>
</feature>
<evidence type="ECO:0000256" key="1">
    <source>
        <dbReference type="SAM" id="Coils"/>
    </source>
</evidence>
<proteinExistence type="predicted"/>
<evidence type="ECO:0000259" key="2">
    <source>
        <dbReference type="Pfam" id="PF01551"/>
    </source>
</evidence>
<name>A0ABX7YT50_9GAMM</name>
<keyword evidence="4" id="KW-1185">Reference proteome</keyword>
<feature type="domain" description="M23ase beta-sheet core" evidence="2">
    <location>
        <begin position="279"/>
        <end position="372"/>
    </location>
</feature>
<dbReference type="InterPro" id="IPR050570">
    <property type="entry name" value="Cell_wall_metabolism_enzyme"/>
</dbReference>
<dbReference type="EMBL" id="CP073587">
    <property type="protein sequence ID" value="QUN05955.1"/>
    <property type="molecule type" value="Genomic_DNA"/>
</dbReference>
<accession>A0ABX7YT50</accession>
<dbReference type="Proteomes" id="UP000679575">
    <property type="component" value="Chromosome"/>
</dbReference>
<dbReference type="CDD" id="cd12797">
    <property type="entry name" value="M23_peptidase"/>
    <property type="match status" value="1"/>
</dbReference>
<dbReference type="PANTHER" id="PTHR21666">
    <property type="entry name" value="PEPTIDASE-RELATED"/>
    <property type="match status" value="1"/>
</dbReference>
<sequence>MHKHVIAKASIVAGFLIFSQTLLASDLERRQSELKQIQQQIAAQQNDLQDSSKQREKLLSLLKQDEQAIGTAARQVTETESRLADSQKKLMALDQREADLARLQKTQQQTLAKQLKSAFLAGNHDYTKLLLHQEDPATVERMLAYYDLLNKARMDAINELKKTREELVAVQQQQQQENDRLNQLAMDQRAQSAQLKQEQRQRQNTLSELQRVINSKASDLEQLQIEEASLKRVVDAAMKAMRDMPSMDGLGNVSGKLSWPTNGTMNSSFGSRRSGNVNWKGVMIGAAEGQPIKAIAPGKVIYADWLRGFGLLLVVDHGKGYMSLYGHAQALLKDVGDIVRKGETVALVGRSGGQSEPGLYFEIRHKGEAIDPAQYCRR</sequence>
<feature type="coiled-coil region" evidence="1">
    <location>
        <begin position="146"/>
        <end position="240"/>
    </location>
</feature>